<dbReference type="Proteomes" id="UP000294489">
    <property type="component" value="Unassembled WGS sequence"/>
</dbReference>
<proteinExistence type="predicted"/>
<organism evidence="2 3">
    <name type="scientific">Modicisalibacter xianhensis</name>
    <dbReference type="NCBI Taxonomy" id="442341"/>
    <lineage>
        <taxon>Bacteria</taxon>
        <taxon>Pseudomonadati</taxon>
        <taxon>Pseudomonadota</taxon>
        <taxon>Gammaproteobacteria</taxon>
        <taxon>Oceanospirillales</taxon>
        <taxon>Halomonadaceae</taxon>
        <taxon>Modicisalibacter</taxon>
    </lineage>
</organism>
<name>A0A4R8F943_9GAMM</name>
<accession>A0A4R8F943</accession>
<evidence type="ECO:0000313" key="3">
    <source>
        <dbReference type="Proteomes" id="UP000294489"/>
    </source>
</evidence>
<dbReference type="RefSeq" id="WP_134021286.1">
    <property type="nucleotide sequence ID" value="NZ_SOEC01000031.1"/>
</dbReference>
<evidence type="ECO:0008006" key="4">
    <source>
        <dbReference type="Google" id="ProtNLM"/>
    </source>
</evidence>
<feature type="transmembrane region" description="Helical" evidence="1">
    <location>
        <begin position="65"/>
        <end position="87"/>
    </location>
</feature>
<dbReference type="OrthoDB" id="6169516at2"/>
<feature type="transmembrane region" description="Helical" evidence="1">
    <location>
        <begin position="15"/>
        <end position="38"/>
    </location>
</feature>
<evidence type="ECO:0000256" key="1">
    <source>
        <dbReference type="SAM" id="Phobius"/>
    </source>
</evidence>
<gene>
    <name evidence="2" type="ORF">DFO67_13123</name>
</gene>
<keyword evidence="1" id="KW-0812">Transmembrane</keyword>
<keyword evidence="1" id="KW-0472">Membrane</keyword>
<sequence length="159" mass="17423">MKSLMGEHRLSGKGIVWSGLLAGIVFMMLEMLMVWAFLGNSPWGPPRMIAAIVMGRDVLPPPANFAIGIMMLAMAIHFMLSWVYALVYGWVFGGLKLGMALLAGAVFGLAIYLLNFYGFTAVWPWFANARTWISIFAHLMFGIVLAGSYQAVANKADKA</sequence>
<feature type="transmembrane region" description="Helical" evidence="1">
    <location>
        <begin position="99"/>
        <end position="126"/>
    </location>
</feature>
<evidence type="ECO:0000313" key="2">
    <source>
        <dbReference type="EMBL" id="TDX22140.1"/>
    </source>
</evidence>
<protein>
    <recommendedName>
        <fullName evidence="4">Sodium:proline symporter</fullName>
    </recommendedName>
</protein>
<dbReference type="EMBL" id="SOEC01000031">
    <property type="protein sequence ID" value="TDX22140.1"/>
    <property type="molecule type" value="Genomic_DNA"/>
</dbReference>
<dbReference type="AlphaFoldDB" id="A0A4R8F943"/>
<keyword evidence="1" id="KW-1133">Transmembrane helix</keyword>
<comment type="caution">
    <text evidence="2">The sequence shown here is derived from an EMBL/GenBank/DDBJ whole genome shotgun (WGS) entry which is preliminary data.</text>
</comment>
<reference evidence="2 3" key="1">
    <citation type="submission" date="2019-03" db="EMBL/GenBank/DDBJ databases">
        <title>Freshwater and sediment microbial communities from various areas in North America, analyzing microbe dynamics in response to fracking.</title>
        <authorList>
            <person name="Lamendella R."/>
        </authorList>
    </citation>
    <scope>NUCLEOTIDE SEQUENCE [LARGE SCALE GENOMIC DNA]</scope>
    <source>
        <strain evidence="2 3">6_TX</strain>
    </source>
</reference>
<feature type="transmembrane region" description="Helical" evidence="1">
    <location>
        <begin position="132"/>
        <end position="152"/>
    </location>
</feature>